<comment type="caution">
    <text evidence="1">The sequence shown here is derived from an EMBL/GenBank/DDBJ whole genome shotgun (WGS) entry which is preliminary data.</text>
</comment>
<sequence>MPTVLRIGSLRVVIYPNDHRPPHVHVIGEGCEAVFNLNCPSGPVEIRENHGFSFKRALAIARALEENLAHLCEEWRKIHG</sequence>
<evidence type="ECO:0000313" key="2">
    <source>
        <dbReference type="Proteomes" id="UP001055286"/>
    </source>
</evidence>
<accession>A0AA37HHH3</accession>
<organism evidence="1 2">
    <name type="scientific">Methylobacterium frigidaeris</name>
    <dbReference type="NCBI Taxonomy" id="2038277"/>
    <lineage>
        <taxon>Bacteria</taxon>
        <taxon>Pseudomonadati</taxon>
        <taxon>Pseudomonadota</taxon>
        <taxon>Alphaproteobacteria</taxon>
        <taxon>Hyphomicrobiales</taxon>
        <taxon>Methylobacteriaceae</taxon>
        <taxon>Methylobacterium</taxon>
    </lineage>
</organism>
<protein>
    <recommendedName>
        <fullName evidence="3">DUF4160 domain-containing protein</fullName>
    </recommendedName>
</protein>
<evidence type="ECO:0000313" key="1">
    <source>
        <dbReference type="EMBL" id="GJD65894.1"/>
    </source>
</evidence>
<dbReference type="InterPro" id="IPR025427">
    <property type="entry name" value="DUF4160"/>
</dbReference>
<dbReference type="AlphaFoldDB" id="A0AA37HHH3"/>
<proteinExistence type="predicted"/>
<dbReference type="RefSeq" id="WP_099900103.1">
    <property type="nucleotide sequence ID" value="NZ_BPQJ01000050.1"/>
</dbReference>
<name>A0AA37HHH3_9HYPH</name>
<evidence type="ECO:0008006" key="3">
    <source>
        <dbReference type="Google" id="ProtNLM"/>
    </source>
</evidence>
<reference evidence="1" key="1">
    <citation type="journal article" date="2016" name="Front. Microbiol.">
        <title>Genome Sequence of the Piezophilic, Mesophilic Sulfate-Reducing Bacterium Desulfovibrio indicus J2T.</title>
        <authorList>
            <person name="Cao J."/>
            <person name="Maignien L."/>
            <person name="Shao Z."/>
            <person name="Alain K."/>
            <person name="Jebbar M."/>
        </authorList>
    </citation>
    <scope>NUCLEOTIDE SEQUENCE</scope>
    <source>
        <strain evidence="1">JCM 32048</strain>
    </source>
</reference>
<reference evidence="1" key="2">
    <citation type="submission" date="2021-08" db="EMBL/GenBank/DDBJ databases">
        <authorList>
            <person name="Tani A."/>
            <person name="Ola A."/>
            <person name="Ogura Y."/>
            <person name="Katsura K."/>
            <person name="Hayashi T."/>
        </authorList>
    </citation>
    <scope>NUCLEOTIDE SEQUENCE</scope>
    <source>
        <strain evidence="1">JCM 32048</strain>
    </source>
</reference>
<gene>
    <name evidence="1" type="ORF">MPEAHAMD_6090</name>
</gene>
<keyword evidence="2" id="KW-1185">Reference proteome</keyword>
<dbReference type="Pfam" id="PF13711">
    <property type="entry name" value="DUF4160"/>
    <property type="match status" value="1"/>
</dbReference>
<dbReference type="EMBL" id="BPQJ01000050">
    <property type="protein sequence ID" value="GJD65894.1"/>
    <property type="molecule type" value="Genomic_DNA"/>
</dbReference>
<dbReference type="Proteomes" id="UP001055286">
    <property type="component" value="Unassembled WGS sequence"/>
</dbReference>